<keyword evidence="3" id="KW-1185">Reference proteome</keyword>
<keyword evidence="1" id="KW-1133">Transmembrane helix</keyword>
<proteinExistence type="predicted"/>
<feature type="transmembrane region" description="Helical" evidence="1">
    <location>
        <begin position="22"/>
        <end position="45"/>
    </location>
</feature>
<evidence type="ECO:0000313" key="2">
    <source>
        <dbReference type="EMBL" id="GHO59019.1"/>
    </source>
</evidence>
<sequence length="60" mass="6703">MFHRGLDGREDGVRVADIADQAMAGVVLCAKCIANVLQALLAYILRFKFIYSKEVKSWSN</sequence>
<keyword evidence="1" id="KW-0472">Membrane</keyword>
<comment type="caution">
    <text evidence="2">The sequence shown here is derived from an EMBL/GenBank/DDBJ whole genome shotgun (WGS) entry which is preliminary data.</text>
</comment>
<protein>
    <submittedName>
        <fullName evidence="2">Uncharacterized protein</fullName>
    </submittedName>
</protein>
<organism evidence="2 3">
    <name type="scientific">Ktedonobacter robiniae</name>
    <dbReference type="NCBI Taxonomy" id="2778365"/>
    <lineage>
        <taxon>Bacteria</taxon>
        <taxon>Bacillati</taxon>
        <taxon>Chloroflexota</taxon>
        <taxon>Ktedonobacteria</taxon>
        <taxon>Ktedonobacterales</taxon>
        <taxon>Ktedonobacteraceae</taxon>
        <taxon>Ktedonobacter</taxon>
    </lineage>
</organism>
<name>A0ABQ3V2A4_9CHLR</name>
<dbReference type="EMBL" id="BNJG01000003">
    <property type="protein sequence ID" value="GHO59019.1"/>
    <property type="molecule type" value="Genomic_DNA"/>
</dbReference>
<gene>
    <name evidence="2" type="ORF">KSB_74940</name>
</gene>
<evidence type="ECO:0000256" key="1">
    <source>
        <dbReference type="SAM" id="Phobius"/>
    </source>
</evidence>
<keyword evidence="1" id="KW-0812">Transmembrane</keyword>
<evidence type="ECO:0000313" key="3">
    <source>
        <dbReference type="Proteomes" id="UP000654345"/>
    </source>
</evidence>
<reference evidence="2 3" key="1">
    <citation type="journal article" date="2021" name="Int. J. Syst. Evol. Microbiol.">
        <title>Reticulibacter mediterranei gen. nov., sp. nov., within the new family Reticulibacteraceae fam. nov., and Ktedonospora formicarum gen. nov., sp. nov., Ktedonobacter robiniae sp. nov., Dictyobacter formicarum sp. nov. and Dictyobacter arantiisoli sp. nov., belonging to the class Ktedonobacteria.</title>
        <authorList>
            <person name="Yabe S."/>
            <person name="Zheng Y."/>
            <person name="Wang C.M."/>
            <person name="Sakai Y."/>
            <person name="Abe K."/>
            <person name="Yokota A."/>
            <person name="Donadio S."/>
            <person name="Cavaletti L."/>
            <person name="Monciardini P."/>
        </authorList>
    </citation>
    <scope>NUCLEOTIDE SEQUENCE [LARGE SCALE GENOMIC DNA]</scope>
    <source>
        <strain evidence="2 3">SOSP1-30</strain>
    </source>
</reference>
<accession>A0ABQ3V2A4</accession>
<dbReference type="Proteomes" id="UP000654345">
    <property type="component" value="Unassembled WGS sequence"/>
</dbReference>